<dbReference type="GO" id="GO:0020037">
    <property type="term" value="F:heme binding"/>
    <property type="evidence" value="ECO:0007669"/>
    <property type="project" value="InterPro"/>
</dbReference>
<comment type="cofactor">
    <cofactor evidence="1 8">
        <name>heme</name>
        <dbReference type="ChEBI" id="CHEBI:30413"/>
    </cofactor>
</comment>
<evidence type="ECO:0000256" key="7">
    <source>
        <dbReference type="ARBA" id="ARBA00023033"/>
    </source>
</evidence>
<evidence type="ECO:0000256" key="3">
    <source>
        <dbReference type="ARBA" id="ARBA00022617"/>
    </source>
</evidence>
<evidence type="ECO:0000256" key="4">
    <source>
        <dbReference type="ARBA" id="ARBA00022723"/>
    </source>
</evidence>
<comment type="similarity">
    <text evidence="2 9">Belongs to the cytochrome P450 family.</text>
</comment>
<dbReference type="PRINTS" id="PR00463">
    <property type="entry name" value="EP450I"/>
</dbReference>
<dbReference type="Gene3D" id="1.10.630.10">
    <property type="entry name" value="Cytochrome P450"/>
    <property type="match status" value="1"/>
</dbReference>
<organism evidence="11 12">
    <name type="scientific">Periconia macrospinosa</name>
    <dbReference type="NCBI Taxonomy" id="97972"/>
    <lineage>
        <taxon>Eukaryota</taxon>
        <taxon>Fungi</taxon>
        <taxon>Dikarya</taxon>
        <taxon>Ascomycota</taxon>
        <taxon>Pezizomycotina</taxon>
        <taxon>Dothideomycetes</taxon>
        <taxon>Pleosporomycetidae</taxon>
        <taxon>Pleosporales</taxon>
        <taxon>Massarineae</taxon>
        <taxon>Periconiaceae</taxon>
        <taxon>Periconia</taxon>
    </lineage>
</organism>
<dbReference type="PANTHER" id="PTHR24305">
    <property type="entry name" value="CYTOCHROME P450"/>
    <property type="match status" value="1"/>
</dbReference>
<evidence type="ECO:0000313" key="12">
    <source>
        <dbReference type="Proteomes" id="UP000244855"/>
    </source>
</evidence>
<accession>A0A2V1DXX1</accession>
<keyword evidence="10" id="KW-0732">Signal</keyword>
<keyword evidence="7 9" id="KW-0503">Monooxygenase</keyword>
<dbReference type="OrthoDB" id="1470350at2759"/>
<protein>
    <submittedName>
        <fullName evidence="11">Putative benzoate 4-monooxygenase cytochrome P450</fullName>
    </submittedName>
</protein>
<dbReference type="InterPro" id="IPR002401">
    <property type="entry name" value="Cyt_P450_E_grp-I"/>
</dbReference>
<feature type="binding site" description="axial binding residue" evidence="8">
    <location>
        <position position="442"/>
    </location>
    <ligand>
        <name>heme</name>
        <dbReference type="ChEBI" id="CHEBI:30413"/>
    </ligand>
    <ligandPart>
        <name>Fe</name>
        <dbReference type="ChEBI" id="CHEBI:18248"/>
    </ligandPart>
</feature>
<dbReference type="InterPro" id="IPR036396">
    <property type="entry name" value="Cyt_P450_sf"/>
</dbReference>
<dbReference type="GO" id="GO:0016705">
    <property type="term" value="F:oxidoreductase activity, acting on paired donors, with incorporation or reduction of molecular oxygen"/>
    <property type="evidence" value="ECO:0007669"/>
    <property type="project" value="InterPro"/>
</dbReference>
<name>A0A2V1DXX1_9PLEO</name>
<feature type="chain" id="PRO_5015906036" evidence="10">
    <location>
        <begin position="21"/>
        <end position="504"/>
    </location>
</feature>
<keyword evidence="4 8" id="KW-0479">Metal-binding</keyword>
<evidence type="ECO:0000256" key="5">
    <source>
        <dbReference type="ARBA" id="ARBA00023002"/>
    </source>
</evidence>
<dbReference type="AlphaFoldDB" id="A0A2V1DXX1"/>
<keyword evidence="3 8" id="KW-0349">Heme</keyword>
<dbReference type="EMBL" id="KZ805336">
    <property type="protein sequence ID" value="PVI03021.1"/>
    <property type="molecule type" value="Genomic_DNA"/>
</dbReference>
<dbReference type="GO" id="GO:0005506">
    <property type="term" value="F:iron ion binding"/>
    <property type="evidence" value="ECO:0007669"/>
    <property type="project" value="InterPro"/>
</dbReference>
<sequence>MTTITLMLAMLFTLACSVNSTHPMTRSTSKTRGNSPRLRSAFTFPQAFSNLKGTGHLDTKALHDRYGSVVRISPNALSFNTAQAWKDIYGLKKDRTELAKDPNYYIKGPTVQILTADQEEHARIRKHLAPAFSDTALMEQESLLNQHFELLIAKLKQQVDGSSQGRVDLMAQYNFVTFDIISDLALGKPFGALESGRYHPWMRNFFEAIKFLGFIRFASIYPLAGLLFQVTQRLMPSLSAKRRAHLDFTEKKVQERLKNGTNRKDFLQYITERKYDTEKQLNEEEILGNLRVILTAGSETTATHLCGATWFLLTHPTALSRAQAEVRNTFKMPEDMNLRSLSKPGALPFLNAVIQETLRLYPSIPSTLPRVTGPQGSIIDGRYIPANISVGVHPWSTYRSSSNFTAADDFLPERWLPAEAPIACSRDKKDSLKPFSLGPRNCLGKSLAYAEIRSILARVLWNFELQLESESEEWFFQKEFVLWDKASLWVKLRHRRPTLADDVT</sequence>
<evidence type="ECO:0000256" key="8">
    <source>
        <dbReference type="PIRSR" id="PIRSR602401-1"/>
    </source>
</evidence>
<proteinExistence type="inferred from homology"/>
<evidence type="ECO:0000256" key="9">
    <source>
        <dbReference type="RuleBase" id="RU000461"/>
    </source>
</evidence>
<evidence type="ECO:0000256" key="2">
    <source>
        <dbReference type="ARBA" id="ARBA00010617"/>
    </source>
</evidence>
<evidence type="ECO:0000256" key="6">
    <source>
        <dbReference type="ARBA" id="ARBA00023004"/>
    </source>
</evidence>
<dbReference type="Proteomes" id="UP000244855">
    <property type="component" value="Unassembled WGS sequence"/>
</dbReference>
<evidence type="ECO:0000256" key="10">
    <source>
        <dbReference type="SAM" id="SignalP"/>
    </source>
</evidence>
<keyword evidence="5 9" id="KW-0560">Oxidoreductase</keyword>
<dbReference type="InterPro" id="IPR017972">
    <property type="entry name" value="Cyt_P450_CS"/>
</dbReference>
<dbReference type="InterPro" id="IPR001128">
    <property type="entry name" value="Cyt_P450"/>
</dbReference>
<keyword evidence="12" id="KW-1185">Reference proteome</keyword>
<dbReference type="SUPFAM" id="SSF48264">
    <property type="entry name" value="Cytochrome P450"/>
    <property type="match status" value="1"/>
</dbReference>
<dbReference type="STRING" id="97972.A0A2V1DXX1"/>
<keyword evidence="6 8" id="KW-0408">Iron</keyword>
<dbReference type="Pfam" id="PF00067">
    <property type="entry name" value="p450"/>
    <property type="match status" value="1"/>
</dbReference>
<dbReference type="PANTHER" id="PTHR24305:SF29">
    <property type="entry name" value="BENZOATE-PARA-HYDROXYLASE"/>
    <property type="match status" value="1"/>
</dbReference>
<dbReference type="InterPro" id="IPR050121">
    <property type="entry name" value="Cytochrome_P450_monoxygenase"/>
</dbReference>
<dbReference type="PRINTS" id="PR00385">
    <property type="entry name" value="P450"/>
</dbReference>
<dbReference type="PROSITE" id="PS00086">
    <property type="entry name" value="CYTOCHROME_P450"/>
    <property type="match status" value="1"/>
</dbReference>
<dbReference type="GO" id="GO:0004497">
    <property type="term" value="F:monooxygenase activity"/>
    <property type="evidence" value="ECO:0007669"/>
    <property type="project" value="UniProtKB-KW"/>
</dbReference>
<reference evidence="11 12" key="1">
    <citation type="journal article" date="2018" name="Sci. Rep.">
        <title>Comparative genomics provides insights into the lifestyle and reveals functional heterogeneity of dark septate endophytic fungi.</title>
        <authorList>
            <person name="Knapp D.G."/>
            <person name="Nemeth J.B."/>
            <person name="Barry K."/>
            <person name="Hainaut M."/>
            <person name="Henrissat B."/>
            <person name="Johnson J."/>
            <person name="Kuo A."/>
            <person name="Lim J.H.P."/>
            <person name="Lipzen A."/>
            <person name="Nolan M."/>
            <person name="Ohm R.A."/>
            <person name="Tamas L."/>
            <person name="Grigoriev I.V."/>
            <person name="Spatafora J.W."/>
            <person name="Nagy L.G."/>
            <person name="Kovacs G.M."/>
        </authorList>
    </citation>
    <scope>NUCLEOTIDE SEQUENCE [LARGE SCALE GENOMIC DNA]</scope>
    <source>
        <strain evidence="11 12">DSE2036</strain>
    </source>
</reference>
<dbReference type="CDD" id="cd11058">
    <property type="entry name" value="CYP60B-like"/>
    <property type="match status" value="1"/>
</dbReference>
<gene>
    <name evidence="11" type="ORF">DM02DRAFT_699375</name>
</gene>
<evidence type="ECO:0000313" key="11">
    <source>
        <dbReference type="EMBL" id="PVI03021.1"/>
    </source>
</evidence>
<evidence type="ECO:0000256" key="1">
    <source>
        <dbReference type="ARBA" id="ARBA00001971"/>
    </source>
</evidence>
<feature type="signal peptide" evidence="10">
    <location>
        <begin position="1"/>
        <end position="20"/>
    </location>
</feature>